<dbReference type="InterPro" id="IPR043128">
    <property type="entry name" value="Rev_trsase/Diguanyl_cyclase"/>
</dbReference>
<proteinExistence type="predicted"/>
<feature type="region of interest" description="Disordered" evidence="2">
    <location>
        <begin position="804"/>
        <end position="837"/>
    </location>
</feature>
<dbReference type="FunFam" id="3.30.420.10:FF:000032">
    <property type="entry name" value="Retrovirus-related Pol polyprotein from transposon 297-like Protein"/>
    <property type="match status" value="1"/>
</dbReference>
<dbReference type="Proteomes" id="UP001219518">
    <property type="component" value="Unassembled WGS sequence"/>
</dbReference>
<dbReference type="Gene3D" id="3.30.420.10">
    <property type="entry name" value="Ribonuclease H-like superfamily/Ribonuclease H"/>
    <property type="match status" value="1"/>
</dbReference>
<dbReference type="SUPFAM" id="SSF53098">
    <property type="entry name" value="Ribonuclease H-like"/>
    <property type="match status" value="1"/>
</dbReference>
<evidence type="ECO:0000313" key="4">
    <source>
        <dbReference type="EMBL" id="KAK3921445.1"/>
    </source>
</evidence>
<evidence type="ECO:0000256" key="1">
    <source>
        <dbReference type="ARBA" id="ARBA00012493"/>
    </source>
</evidence>
<evidence type="ECO:0000313" key="5">
    <source>
        <dbReference type="Proteomes" id="UP001219518"/>
    </source>
</evidence>
<name>A0AAE1HHG4_9NEOP</name>
<feature type="compositionally biased region" description="Basic and acidic residues" evidence="2">
    <location>
        <begin position="2015"/>
        <end position="2042"/>
    </location>
</feature>
<dbReference type="Pfam" id="PF00665">
    <property type="entry name" value="rve"/>
    <property type="match status" value="1"/>
</dbReference>
<gene>
    <name evidence="4" type="ORF">KUF71_001225</name>
</gene>
<dbReference type="FunFam" id="1.10.340.70:FF:000001">
    <property type="entry name" value="Retrovirus-related Pol polyprotein from transposon gypsy-like Protein"/>
    <property type="match status" value="1"/>
</dbReference>
<dbReference type="PANTHER" id="PTHR37984">
    <property type="entry name" value="PROTEIN CBG26694"/>
    <property type="match status" value="1"/>
</dbReference>
<feature type="region of interest" description="Disordered" evidence="2">
    <location>
        <begin position="996"/>
        <end position="1024"/>
    </location>
</feature>
<dbReference type="Gene3D" id="3.30.70.270">
    <property type="match status" value="1"/>
</dbReference>
<dbReference type="GO" id="GO:0042575">
    <property type="term" value="C:DNA polymerase complex"/>
    <property type="evidence" value="ECO:0007669"/>
    <property type="project" value="UniProtKB-ARBA"/>
</dbReference>
<dbReference type="GO" id="GO:0003964">
    <property type="term" value="F:RNA-directed DNA polymerase activity"/>
    <property type="evidence" value="ECO:0007669"/>
    <property type="project" value="UniProtKB-EC"/>
</dbReference>
<dbReference type="InterPro" id="IPR012337">
    <property type="entry name" value="RNaseH-like_sf"/>
</dbReference>
<dbReference type="Pfam" id="PF17921">
    <property type="entry name" value="Integrase_H2C2"/>
    <property type="match status" value="1"/>
</dbReference>
<organism evidence="4 5">
    <name type="scientific">Frankliniella fusca</name>
    <dbReference type="NCBI Taxonomy" id="407009"/>
    <lineage>
        <taxon>Eukaryota</taxon>
        <taxon>Metazoa</taxon>
        <taxon>Ecdysozoa</taxon>
        <taxon>Arthropoda</taxon>
        <taxon>Hexapoda</taxon>
        <taxon>Insecta</taxon>
        <taxon>Pterygota</taxon>
        <taxon>Neoptera</taxon>
        <taxon>Paraneoptera</taxon>
        <taxon>Thysanoptera</taxon>
        <taxon>Terebrantia</taxon>
        <taxon>Thripoidea</taxon>
        <taxon>Thripidae</taxon>
        <taxon>Frankliniella</taxon>
    </lineage>
</organism>
<protein>
    <recommendedName>
        <fullName evidence="1">RNA-directed DNA polymerase</fullName>
        <ecNumber evidence="1">2.7.7.49</ecNumber>
    </recommendedName>
</protein>
<dbReference type="Gene3D" id="1.10.340.70">
    <property type="match status" value="1"/>
</dbReference>
<dbReference type="InterPro" id="IPR000477">
    <property type="entry name" value="RT_dom"/>
</dbReference>
<dbReference type="EMBL" id="JAHWGI010001034">
    <property type="protein sequence ID" value="KAK3921445.1"/>
    <property type="molecule type" value="Genomic_DNA"/>
</dbReference>
<dbReference type="GO" id="GO:0015074">
    <property type="term" value="P:DNA integration"/>
    <property type="evidence" value="ECO:0007669"/>
    <property type="project" value="InterPro"/>
</dbReference>
<feature type="region of interest" description="Disordered" evidence="2">
    <location>
        <begin position="901"/>
        <end position="928"/>
    </location>
</feature>
<dbReference type="InterPro" id="IPR001584">
    <property type="entry name" value="Integrase_cat-core"/>
</dbReference>
<feature type="region of interest" description="Disordered" evidence="2">
    <location>
        <begin position="119"/>
        <end position="189"/>
    </location>
</feature>
<dbReference type="InterPro" id="IPR036397">
    <property type="entry name" value="RNaseH_sf"/>
</dbReference>
<accession>A0AAE1HHG4</accession>
<dbReference type="Pfam" id="PF00078">
    <property type="entry name" value="RVT_1"/>
    <property type="match status" value="1"/>
</dbReference>
<dbReference type="CDD" id="cd01647">
    <property type="entry name" value="RT_LTR"/>
    <property type="match status" value="1"/>
</dbReference>
<reference evidence="4" key="1">
    <citation type="submission" date="2021-07" db="EMBL/GenBank/DDBJ databases">
        <authorList>
            <person name="Catto M.A."/>
            <person name="Jacobson A."/>
            <person name="Kennedy G."/>
            <person name="Labadie P."/>
            <person name="Hunt B.G."/>
            <person name="Srinivasan R."/>
        </authorList>
    </citation>
    <scope>NUCLEOTIDE SEQUENCE</scope>
    <source>
        <strain evidence="4">PL_HMW_Pooled</strain>
        <tissue evidence="4">Head</tissue>
    </source>
</reference>
<feature type="compositionally biased region" description="Basic and acidic residues" evidence="2">
    <location>
        <begin position="912"/>
        <end position="928"/>
    </location>
</feature>
<dbReference type="Gene3D" id="3.10.10.10">
    <property type="entry name" value="HIV Type 1 Reverse Transcriptase, subunit A, domain 1"/>
    <property type="match status" value="1"/>
</dbReference>
<comment type="caution">
    <text evidence="4">The sequence shown here is derived from an EMBL/GenBank/DDBJ whole genome shotgun (WGS) entry which is preliminary data.</text>
</comment>
<feature type="domain" description="Integrase catalytic" evidence="3">
    <location>
        <begin position="1716"/>
        <end position="1876"/>
    </location>
</feature>
<feature type="compositionally biased region" description="Acidic residues" evidence="2">
    <location>
        <begin position="2045"/>
        <end position="2057"/>
    </location>
</feature>
<reference evidence="4" key="2">
    <citation type="journal article" date="2023" name="BMC Genomics">
        <title>Pest status, molecular evolution, and epigenetic factors derived from the genome assembly of Frankliniella fusca, a thysanopteran phytovirus vector.</title>
        <authorList>
            <person name="Catto M.A."/>
            <person name="Labadie P.E."/>
            <person name="Jacobson A.L."/>
            <person name="Kennedy G.G."/>
            <person name="Srinivasan R."/>
            <person name="Hunt B.G."/>
        </authorList>
    </citation>
    <scope>NUCLEOTIDE SEQUENCE</scope>
    <source>
        <strain evidence="4">PL_HMW_Pooled</strain>
    </source>
</reference>
<dbReference type="InterPro" id="IPR050951">
    <property type="entry name" value="Retrovirus_Pol_polyprotein"/>
</dbReference>
<evidence type="ECO:0000256" key="2">
    <source>
        <dbReference type="SAM" id="MobiDB-lite"/>
    </source>
</evidence>
<dbReference type="InterPro" id="IPR043502">
    <property type="entry name" value="DNA/RNA_pol_sf"/>
</dbReference>
<dbReference type="PANTHER" id="PTHR37984:SF5">
    <property type="entry name" value="PROTEIN NYNRIN-LIKE"/>
    <property type="match status" value="1"/>
</dbReference>
<feature type="region of interest" description="Disordered" evidence="2">
    <location>
        <begin position="503"/>
        <end position="543"/>
    </location>
</feature>
<dbReference type="InterPro" id="IPR041588">
    <property type="entry name" value="Integrase_H2C2"/>
</dbReference>
<dbReference type="GO" id="GO:0003676">
    <property type="term" value="F:nucleic acid binding"/>
    <property type="evidence" value="ECO:0007669"/>
    <property type="project" value="InterPro"/>
</dbReference>
<sequence length="2139" mass="229168">MQSSFSGTLMAEDHVGRLVNHPNVTQRQLCSRIIETWDQYNAWITGVYHSMSDEQARREALVHWGAVPTMLGQHNALALCYSYNVERVRFSDEAKGLFSYWKSQNIVKEDVQFSLEGMRPAEGSEGANGFSPVAPGAQMSGPRPSSERGSRPGSPATFLGGREVRRGLGQRSRALSEGSSDEGSTRSEMDALREHCETLTSGLEDLKKIVKEQVSQSAVNMQHSQHQTAMLSHILEKLNTTVPEARAVSPVSCNGRGPGEENVDVRGGSGGAGARAGLQHGMQDAAPRGGLLPGAGPAAAGHGFMPGLFSTPRVTERVMGQGVHVAQESGVAAPVMGATLPAPVQPLQLVAAATCPSVGPAGKPAELARLWTAGGAVGQPQLPAQVAYCERPGQGPAWLGGAQGEGGVPVQERGPGLGMVPGAGQPFPALQQQWQGQWSAAHVGPTSLPMSGVVFHSSGAEGVRASSPTVSEKSYSSMFQSAGSVASWMSDVNYRDCEEQFDPWSGEGQRRVPLAPGQGGYISRRSGGEGRHGQGGAGVDHRASPQARLGAAGMVREAPGSGFSSYLMKHESKLLFESIPVCSGKSDEELMDFILAVDKVESRCGTLTPRDLEALLLARLKGEPRRLLGAAEVRSWAAARAKLLDNFAAKAGELQAELDGCAQGKSEGVSAYSDRLIKLHRRCMAATYPGLDSMSGSAEVRALVANDLIAKYKSGLTPALREALDQATNRHLGPMHVTFDQLHGTAMRLERELRNKKAVAACAVTAVSAAAGSAAGSNNKDKGGSSNPAPVLVNCVKLGVEHGAAAGRAESGSREEPGPVPQSSAPGGGAGGRLADSPFLEISQGGLDAGAAPDGPEDRVEPLGALECGRLDPSVSAGAGGMAPVAEIFSAGGGEGPTRLIEGSGGLGSTEVEDRPGPGGKEEISEGRRDEALGEVLAGAEPAPANESVQSANQAVRQNELFMFALNRDMKRAGDEGSPPRCLTCNHDCGSARRAAAAERRGRAGTAEPRRAAQGSGEEGPGRPGLVVAGWVPESWRAASAVPAAAGEPQQVEAKEGIAPKALAALFSEPSAHGGESVSVGWPTLQASVDVDGGWHGEAEPGRCSVAGAEGPGRVGDGERSGGLPTVTASWESGVGEAGGESDLSPPPEPGAPVDTDIGPAQGPEGLPTSQGPLEPEAESGNGEVLEITPGSESLKMAWEGSEPEGLPTCQATEGSFSPIILGQKVRVGPGATKTVWVQTPLRPGTDVSILGLGELCSDTIGWRLASKGVDAFGAIAVEITNYQPRKVTLPVRTVVAEFRTEEDTNMADWEEWQDHLDKAYKGEVSAAPFLSKFDLSHVDEEVRARVGRVLEQHQDAFIEDGKLAPPTPVLQYKVNVDPSIRPVYRSPFGVSKNHEEDYDEEIKKWLSLGVIEEANSPWAAPISMVTRVLPSGKVKKRLVCDLRAQNAHTLRDNFPPPNMQEILNSLHGANYISVFDVSNAYLCVEIHPESRDFFGLVTKKGTYRCKRMIFGAKNSGAVYCRLMAKVMEGQRNCKWYVDDLIVYTETLDLHLEVLGEAAGAWDEVKGPGQAALRVAPVRAQPINDKLHLIPDYNQYRVSLKTDPDFGEMFKELSAGRVESSAYQLLDGLLYKRPSGSSQARVCVPRELREGLMHAYHSAPWAGHSGYTRMYARIRERFYWPNMTKDIYAFAGACHQCALRKRGTHGRPAPLQEHVIPTRPFQYVSCDVVGPLPVSVPDEYRYIVTFICLLTKFTEAVPVRSETTEDVARAFVNQLVARWGVPDFLLTDNGACYISEMFGHVTAMLGVKHLRCTPLRPQAQGTIERSHRTLGEALSMYVNSRGNDWPEFVQLVAMSMRSAVNRATGETPYYLLTGFDMQLPYDLLTRPEPQRYDLADNMAGRLQSDARRVFRIVRERMRRAAKASKAYYDRGAKAPKFKVGDLVYLLEKSHKKGVSRKFRKRYSGPHRLEERKSLTTWRLKDVYGRKERTVHCDRLKIARGYDDILSSHAREQALGKVGPEVKEGVGARRSARQREAARRKADVSLTEEEEEEEEWSEESDHSGEECEEDAGGAGDTELPTLQAQVDFGGGLREEAKGVPAAQAAGSGGVLPVSGEDALVDKTNAATAVNIPRYNLRRRK</sequence>
<dbReference type="PROSITE" id="PS50994">
    <property type="entry name" value="INTEGRASE"/>
    <property type="match status" value="1"/>
</dbReference>
<feature type="region of interest" description="Disordered" evidence="2">
    <location>
        <begin position="1099"/>
        <end position="1182"/>
    </location>
</feature>
<keyword evidence="5" id="KW-1185">Reference proteome</keyword>
<feature type="region of interest" description="Disordered" evidence="2">
    <location>
        <begin position="2015"/>
        <end position="2108"/>
    </location>
</feature>
<dbReference type="SUPFAM" id="SSF56672">
    <property type="entry name" value="DNA/RNA polymerases"/>
    <property type="match status" value="1"/>
</dbReference>
<evidence type="ECO:0000259" key="3">
    <source>
        <dbReference type="PROSITE" id="PS50994"/>
    </source>
</evidence>
<dbReference type="EC" id="2.7.7.49" evidence="1"/>